<dbReference type="AlphaFoldDB" id="A0A7D9DNS3"/>
<protein>
    <submittedName>
        <fullName evidence="1">Uncharacterized protein</fullName>
    </submittedName>
</protein>
<organism evidence="1 2">
    <name type="scientific">Paramuricea clavata</name>
    <name type="common">Red gorgonian</name>
    <name type="synonym">Violescent sea-whip</name>
    <dbReference type="NCBI Taxonomy" id="317549"/>
    <lineage>
        <taxon>Eukaryota</taxon>
        <taxon>Metazoa</taxon>
        <taxon>Cnidaria</taxon>
        <taxon>Anthozoa</taxon>
        <taxon>Octocorallia</taxon>
        <taxon>Malacalcyonacea</taxon>
        <taxon>Plexauridae</taxon>
        <taxon>Paramuricea</taxon>
    </lineage>
</organism>
<reference evidence="1" key="1">
    <citation type="submission" date="2020-04" db="EMBL/GenBank/DDBJ databases">
        <authorList>
            <person name="Alioto T."/>
            <person name="Alioto T."/>
            <person name="Gomez Garrido J."/>
        </authorList>
    </citation>
    <scope>NUCLEOTIDE SEQUENCE</scope>
    <source>
        <strain evidence="1">A484AB</strain>
    </source>
</reference>
<sequence length="121" mass="14010">MNQLRQQFDDVSWRPAAQSFTVKDSYRLTGVYEIKDENEVIYIGGNPFCSNVRDCLNAHFSGNDGLAIGSYLTGDASKNWSKIFVRWMPAKNPPEGVYYLLQEHRMRHGCYPRFNQVPRQT</sequence>
<dbReference type="EMBL" id="CACRXK020001212">
    <property type="protein sequence ID" value="CAB3987668.1"/>
    <property type="molecule type" value="Genomic_DNA"/>
</dbReference>
<accession>A0A7D9DNS3</accession>
<comment type="caution">
    <text evidence="1">The sequence shown here is derived from an EMBL/GenBank/DDBJ whole genome shotgun (WGS) entry which is preliminary data.</text>
</comment>
<dbReference type="Proteomes" id="UP001152795">
    <property type="component" value="Unassembled WGS sequence"/>
</dbReference>
<evidence type="ECO:0000313" key="1">
    <source>
        <dbReference type="EMBL" id="CAB3987668.1"/>
    </source>
</evidence>
<keyword evidence="2" id="KW-1185">Reference proteome</keyword>
<evidence type="ECO:0000313" key="2">
    <source>
        <dbReference type="Proteomes" id="UP001152795"/>
    </source>
</evidence>
<name>A0A7D9DNS3_PARCT</name>
<proteinExistence type="predicted"/>
<gene>
    <name evidence="1" type="ORF">PACLA_8A071621</name>
</gene>
<dbReference type="OrthoDB" id="5945082at2759"/>